<gene>
    <name evidence="1" type="ORF">Slati_1727700</name>
</gene>
<reference evidence="1" key="2">
    <citation type="journal article" date="2024" name="Plant">
        <title>Genomic evolution and insights into agronomic trait innovations of Sesamum species.</title>
        <authorList>
            <person name="Miao H."/>
            <person name="Wang L."/>
            <person name="Qu L."/>
            <person name="Liu H."/>
            <person name="Sun Y."/>
            <person name="Le M."/>
            <person name="Wang Q."/>
            <person name="Wei S."/>
            <person name="Zheng Y."/>
            <person name="Lin W."/>
            <person name="Duan Y."/>
            <person name="Cao H."/>
            <person name="Xiong S."/>
            <person name="Wang X."/>
            <person name="Wei L."/>
            <person name="Li C."/>
            <person name="Ma Q."/>
            <person name="Ju M."/>
            <person name="Zhao R."/>
            <person name="Li G."/>
            <person name="Mu C."/>
            <person name="Tian Q."/>
            <person name="Mei H."/>
            <person name="Zhang T."/>
            <person name="Gao T."/>
            <person name="Zhang H."/>
        </authorList>
    </citation>
    <scope>NUCLEOTIDE SEQUENCE</scope>
    <source>
        <strain evidence="1">KEN1</strain>
    </source>
</reference>
<evidence type="ECO:0000313" key="1">
    <source>
        <dbReference type="EMBL" id="KAL0445998.1"/>
    </source>
</evidence>
<sequence length="93" mass="10388">MESELIALESVGQEAEWLRNLVGDVPLWGSSVPISLHCGSQSAIEIAKNYAYNDKRKHIHIDMVAVKELLKNVIISLDYVRSERNLADPITKG</sequence>
<dbReference type="EMBL" id="JACGWN010000006">
    <property type="protein sequence ID" value="KAL0445998.1"/>
    <property type="molecule type" value="Genomic_DNA"/>
</dbReference>
<dbReference type="CDD" id="cd09272">
    <property type="entry name" value="RNase_HI_RT_Ty1"/>
    <property type="match status" value="1"/>
</dbReference>
<dbReference type="AlphaFoldDB" id="A0AAW2WX18"/>
<comment type="caution">
    <text evidence="1">The sequence shown here is derived from an EMBL/GenBank/DDBJ whole genome shotgun (WGS) entry which is preliminary data.</text>
</comment>
<evidence type="ECO:0008006" key="2">
    <source>
        <dbReference type="Google" id="ProtNLM"/>
    </source>
</evidence>
<proteinExistence type="predicted"/>
<accession>A0AAW2WX18</accession>
<name>A0AAW2WX18_9LAMI</name>
<organism evidence="1">
    <name type="scientific">Sesamum latifolium</name>
    <dbReference type="NCBI Taxonomy" id="2727402"/>
    <lineage>
        <taxon>Eukaryota</taxon>
        <taxon>Viridiplantae</taxon>
        <taxon>Streptophyta</taxon>
        <taxon>Embryophyta</taxon>
        <taxon>Tracheophyta</taxon>
        <taxon>Spermatophyta</taxon>
        <taxon>Magnoliopsida</taxon>
        <taxon>eudicotyledons</taxon>
        <taxon>Gunneridae</taxon>
        <taxon>Pentapetalae</taxon>
        <taxon>asterids</taxon>
        <taxon>lamiids</taxon>
        <taxon>Lamiales</taxon>
        <taxon>Pedaliaceae</taxon>
        <taxon>Sesamum</taxon>
    </lineage>
</organism>
<protein>
    <recommendedName>
        <fullName evidence="2">Polyprotein</fullName>
    </recommendedName>
</protein>
<reference evidence="1" key="1">
    <citation type="submission" date="2020-06" db="EMBL/GenBank/DDBJ databases">
        <authorList>
            <person name="Li T."/>
            <person name="Hu X."/>
            <person name="Zhang T."/>
            <person name="Song X."/>
            <person name="Zhang H."/>
            <person name="Dai N."/>
            <person name="Sheng W."/>
            <person name="Hou X."/>
            <person name="Wei L."/>
        </authorList>
    </citation>
    <scope>NUCLEOTIDE SEQUENCE</scope>
    <source>
        <strain evidence="1">KEN1</strain>
        <tissue evidence="1">Leaf</tissue>
    </source>
</reference>